<organism evidence="1 2">
    <name type="scientific">Recurvomyces mirabilis</name>
    <dbReference type="NCBI Taxonomy" id="574656"/>
    <lineage>
        <taxon>Eukaryota</taxon>
        <taxon>Fungi</taxon>
        <taxon>Dikarya</taxon>
        <taxon>Ascomycota</taxon>
        <taxon>Pezizomycotina</taxon>
        <taxon>Dothideomycetes</taxon>
        <taxon>Dothideomycetidae</taxon>
        <taxon>Mycosphaerellales</taxon>
        <taxon>Teratosphaeriaceae</taxon>
        <taxon>Recurvomyces</taxon>
    </lineage>
</organism>
<reference evidence="1" key="1">
    <citation type="submission" date="2023-07" db="EMBL/GenBank/DDBJ databases">
        <title>Black Yeasts Isolated from many extreme environments.</title>
        <authorList>
            <person name="Coleine C."/>
            <person name="Stajich J.E."/>
            <person name="Selbmann L."/>
        </authorList>
    </citation>
    <scope>NUCLEOTIDE SEQUENCE</scope>
    <source>
        <strain evidence="1">CCFEE 5485</strain>
    </source>
</reference>
<gene>
    <name evidence="1" type="ORF">LTR78_007632</name>
</gene>
<dbReference type="EMBL" id="JAUTXT010000032">
    <property type="protein sequence ID" value="KAK3672581.1"/>
    <property type="molecule type" value="Genomic_DNA"/>
</dbReference>
<accession>A0AAE0TVD7</accession>
<proteinExistence type="predicted"/>
<evidence type="ECO:0000313" key="2">
    <source>
        <dbReference type="Proteomes" id="UP001274830"/>
    </source>
</evidence>
<protein>
    <submittedName>
        <fullName evidence="1">Uncharacterized protein</fullName>
    </submittedName>
</protein>
<dbReference type="Proteomes" id="UP001274830">
    <property type="component" value="Unassembled WGS sequence"/>
</dbReference>
<comment type="caution">
    <text evidence="1">The sequence shown here is derived from an EMBL/GenBank/DDBJ whole genome shotgun (WGS) entry which is preliminary data.</text>
</comment>
<sequence length="110" mass="12249">MGINGLRSQILANAAELFLHKNTGPLDLPPKLLLLIIRRSDKGYRAVILSSRILRLEGPEGHSAQQALELLLELTAELLEEVCETWEYVFAPGEEVKVFEDGARIVVREG</sequence>
<name>A0AAE0TVD7_9PEZI</name>
<evidence type="ECO:0000313" key="1">
    <source>
        <dbReference type="EMBL" id="KAK3672581.1"/>
    </source>
</evidence>
<dbReference type="AlphaFoldDB" id="A0AAE0TVD7"/>
<keyword evidence="2" id="KW-1185">Reference proteome</keyword>